<organism evidence="1 2">
    <name type="scientific">Hyphomicrobium sulfonivorans</name>
    <dbReference type="NCBI Taxonomy" id="121290"/>
    <lineage>
        <taxon>Bacteria</taxon>
        <taxon>Pseudomonadati</taxon>
        <taxon>Pseudomonadota</taxon>
        <taxon>Alphaproteobacteria</taxon>
        <taxon>Hyphomicrobiales</taxon>
        <taxon>Hyphomicrobiaceae</taxon>
        <taxon>Hyphomicrobium</taxon>
    </lineage>
</organism>
<accession>A0A125NTX6</accession>
<name>A0A125NTX6_HYPSL</name>
<gene>
    <name evidence="1" type="ORF">APY04_3098</name>
</gene>
<reference evidence="1 2" key="1">
    <citation type="submission" date="2015-10" db="EMBL/GenBank/DDBJ databases">
        <title>Transcriptomic analysis of a linuron degrading triple-species bacterial consortium.</title>
        <authorList>
            <person name="Albers P."/>
        </authorList>
    </citation>
    <scope>NUCLEOTIDE SEQUENCE [LARGE SCALE GENOMIC DNA]</scope>
    <source>
        <strain evidence="1 2">WDL6</strain>
    </source>
</reference>
<evidence type="ECO:0000313" key="1">
    <source>
        <dbReference type="EMBL" id="KWT64858.1"/>
    </source>
</evidence>
<dbReference type="EMBL" id="LMTR01000084">
    <property type="protein sequence ID" value="KWT64858.1"/>
    <property type="molecule type" value="Genomic_DNA"/>
</dbReference>
<keyword evidence="2" id="KW-1185">Reference proteome</keyword>
<dbReference type="RefSeq" id="WP_068464213.1">
    <property type="nucleotide sequence ID" value="NZ_LMTR01000084.1"/>
</dbReference>
<proteinExistence type="predicted"/>
<sequence>MTDAREHVSAFLNSTIAPSVPGAAVSLRKIHSLYPAWCDRQQVEGLPPDELGQQLREIISALKLRCDADDVGGDVWISGLRFKTQRKHI</sequence>
<protein>
    <submittedName>
        <fullName evidence="1">Uncharacterized protein</fullName>
    </submittedName>
</protein>
<dbReference type="STRING" id="121290.APY04_3098"/>
<dbReference type="Proteomes" id="UP000059074">
    <property type="component" value="Unassembled WGS sequence"/>
</dbReference>
<dbReference type="PATRIC" id="fig|121290.4.peg.947"/>
<comment type="caution">
    <text evidence="1">The sequence shown here is derived from an EMBL/GenBank/DDBJ whole genome shotgun (WGS) entry which is preliminary data.</text>
</comment>
<dbReference type="AlphaFoldDB" id="A0A125NTX6"/>
<evidence type="ECO:0000313" key="2">
    <source>
        <dbReference type="Proteomes" id="UP000059074"/>
    </source>
</evidence>